<keyword evidence="3" id="KW-1185">Reference proteome</keyword>
<feature type="chain" id="PRO_5020327008" description="Outer membrane protein beta-barrel domain-containing protein" evidence="1">
    <location>
        <begin position="22"/>
        <end position="218"/>
    </location>
</feature>
<dbReference type="OrthoDB" id="945117at2"/>
<evidence type="ECO:0000256" key="1">
    <source>
        <dbReference type="SAM" id="SignalP"/>
    </source>
</evidence>
<dbReference type="RefSeq" id="WP_131956473.1">
    <property type="nucleotide sequence ID" value="NZ_SMFL01000001.1"/>
</dbReference>
<feature type="signal peptide" evidence="1">
    <location>
        <begin position="1"/>
        <end position="21"/>
    </location>
</feature>
<dbReference type="EMBL" id="SMFL01000001">
    <property type="protein sequence ID" value="TDE18504.1"/>
    <property type="molecule type" value="Genomic_DNA"/>
</dbReference>
<name>A0A4R5E0G9_9BACT</name>
<dbReference type="AlphaFoldDB" id="A0A4R5E0G9"/>
<proteinExistence type="predicted"/>
<comment type="caution">
    <text evidence="2">The sequence shown here is derived from an EMBL/GenBank/DDBJ whole genome shotgun (WGS) entry which is preliminary data.</text>
</comment>
<sequence>MKIYLPITLLTFLCLSDPVQAQVQKGTKYLAATISFDGYNFRPSGYAVQQTVSSQFTISPFLQAGKFFKDNRMAGIGLGSSNYIFSVSNNDGQNISKNRQSRNAYTLAPYVRHYKPLNTKWAVFLNTSAEISFLSLRYKANGSRESDNGYGVGVKVVPGISFWVTPRFALESDINLLSLGVSYSDIVDVKSINFNSAVTTNLNSYFSVRASWYIHRPQ</sequence>
<keyword evidence="1" id="KW-0732">Signal</keyword>
<gene>
    <name evidence="2" type="ORF">E0F88_02910</name>
</gene>
<accession>A0A4R5E0G9</accession>
<dbReference type="Proteomes" id="UP000294850">
    <property type="component" value="Unassembled WGS sequence"/>
</dbReference>
<reference evidence="2 3" key="1">
    <citation type="submission" date="2019-03" db="EMBL/GenBank/DDBJ databases">
        <title>Dyadobacter AR-3-6 sp. nov., isolated from arctic soil.</title>
        <authorList>
            <person name="Chaudhary D.K."/>
        </authorList>
    </citation>
    <scope>NUCLEOTIDE SEQUENCE [LARGE SCALE GENOMIC DNA]</scope>
    <source>
        <strain evidence="2 3">AR-3-6</strain>
    </source>
</reference>
<evidence type="ECO:0008006" key="4">
    <source>
        <dbReference type="Google" id="ProtNLM"/>
    </source>
</evidence>
<protein>
    <recommendedName>
        <fullName evidence="4">Outer membrane protein beta-barrel domain-containing protein</fullName>
    </recommendedName>
</protein>
<organism evidence="2 3">
    <name type="scientific">Dyadobacter psychrotolerans</name>
    <dbReference type="NCBI Taxonomy" id="2541721"/>
    <lineage>
        <taxon>Bacteria</taxon>
        <taxon>Pseudomonadati</taxon>
        <taxon>Bacteroidota</taxon>
        <taxon>Cytophagia</taxon>
        <taxon>Cytophagales</taxon>
        <taxon>Spirosomataceae</taxon>
        <taxon>Dyadobacter</taxon>
    </lineage>
</organism>
<evidence type="ECO:0000313" key="2">
    <source>
        <dbReference type="EMBL" id="TDE18504.1"/>
    </source>
</evidence>
<evidence type="ECO:0000313" key="3">
    <source>
        <dbReference type="Proteomes" id="UP000294850"/>
    </source>
</evidence>